<name>A0A9X3YP85_9GAMM</name>
<evidence type="ECO:0000313" key="2">
    <source>
        <dbReference type="EMBL" id="MDC8014930.1"/>
    </source>
</evidence>
<accession>A0A9X3YP85</accession>
<keyword evidence="3" id="KW-1185">Reference proteome</keyword>
<sequence>MSGLLWNRFLAQQPARAKQPRLDRADRHAEDVGDVAERELVEIEQRDRLAFERRQRGDVFSQRRGVVVRRLRVVRQIVERGGVVRDRLRVARSQMVDPGAPRDAEQPCPQARAVAQVRDAAKHAQPDVLRDVVRGIVAAGQTRDVVADRRMPARDHLVECLGLAELAAHRQPFVFASSQRLYPCIVHRVLRFAEEVGGRHRKVHAPAQVFAIRGDPRIVVAIGAAPSRPSASADADRRSAPSARRAAPASRATPAGRCGSSWPRFATRTLHARSSPHREVRAPDRNSRIRIHKNTRAIRRRRRLAS</sequence>
<gene>
    <name evidence="2" type="ORF">OD750_020490</name>
</gene>
<feature type="compositionally biased region" description="Low complexity" evidence="1">
    <location>
        <begin position="240"/>
        <end position="255"/>
    </location>
</feature>
<evidence type="ECO:0000256" key="1">
    <source>
        <dbReference type="SAM" id="MobiDB-lite"/>
    </source>
</evidence>
<comment type="caution">
    <text evidence="2">The sequence shown here is derived from an EMBL/GenBank/DDBJ whole genome shotgun (WGS) entry which is preliminary data.</text>
</comment>
<dbReference type="EMBL" id="JAOVZO020000019">
    <property type="protein sequence ID" value="MDC8014930.1"/>
    <property type="molecule type" value="Genomic_DNA"/>
</dbReference>
<feature type="region of interest" description="Disordered" evidence="1">
    <location>
        <begin position="226"/>
        <end position="262"/>
    </location>
</feature>
<evidence type="ECO:0000313" key="3">
    <source>
        <dbReference type="Proteomes" id="UP001139971"/>
    </source>
</evidence>
<protein>
    <submittedName>
        <fullName evidence="2">Uncharacterized protein</fullName>
    </submittedName>
</protein>
<dbReference type="AlphaFoldDB" id="A0A9X3YP85"/>
<reference evidence="2" key="1">
    <citation type="submission" date="2023-02" db="EMBL/GenBank/DDBJ databases">
        <title>Tahibacter soli sp. nov. isolated from soil.</title>
        <authorList>
            <person name="Baek J.H."/>
            <person name="Lee J.K."/>
            <person name="Choi D.G."/>
            <person name="Jeon C.O."/>
        </authorList>
    </citation>
    <scope>NUCLEOTIDE SEQUENCE</scope>
    <source>
        <strain evidence="2">BL</strain>
    </source>
</reference>
<organism evidence="2 3">
    <name type="scientific">Tahibacter soli</name>
    <dbReference type="NCBI Taxonomy" id="2983605"/>
    <lineage>
        <taxon>Bacteria</taxon>
        <taxon>Pseudomonadati</taxon>
        <taxon>Pseudomonadota</taxon>
        <taxon>Gammaproteobacteria</taxon>
        <taxon>Lysobacterales</taxon>
        <taxon>Rhodanobacteraceae</taxon>
        <taxon>Tahibacter</taxon>
    </lineage>
</organism>
<dbReference type="Proteomes" id="UP001139971">
    <property type="component" value="Unassembled WGS sequence"/>
</dbReference>
<proteinExistence type="predicted"/>
<feature type="compositionally biased region" description="Basic and acidic residues" evidence="1">
    <location>
        <begin position="276"/>
        <end position="287"/>
    </location>
</feature>
<feature type="region of interest" description="Disordered" evidence="1">
    <location>
        <begin position="268"/>
        <end position="287"/>
    </location>
</feature>